<reference evidence="2" key="2">
    <citation type="journal article" date="2015" name="Data Brief">
        <title>Shoot transcriptome of the giant reed, Arundo donax.</title>
        <authorList>
            <person name="Barrero R.A."/>
            <person name="Guerrero F.D."/>
            <person name="Moolhuijzen P."/>
            <person name="Goolsby J.A."/>
            <person name="Tidwell J."/>
            <person name="Bellgard S.E."/>
            <person name="Bellgard M.I."/>
        </authorList>
    </citation>
    <scope>NUCLEOTIDE SEQUENCE</scope>
    <source>
        <tissue evidence="2">Shoot tissue taken approximately 20 cm above the soil surface</tissue>
    </source>
</reference>
<name>A0A0A8ZX67_ARUDO</name>
<sequence>MLPFANPPSETDEGHDGIAAGRAKGVSMGSAAAPMGTQGKHDLLLRITGKVDRRRGQAQRLSARRVPRCSELQNDRT</sequence>
<proteinExistence type="predicted"/>
<evidence type="ECO:0000256" key="1">
    <source>
        <dbReference type="SAM" id="MobiDB-lite"/>
    </source>
</evidence>
<protein>
    <submittedName>
        <fullName evidence="2">Uncharacterized protein</fullName>
    </submittedName>
</protein>
<organism evidence="2">
    <name type="scientific">Arundo donax</name>
    <name type="common">Giant reed</name>
    <name type="synonym">Donax arundinaceus</name>
    <dbReference type="NCBI Taxonomy" id="35708"/>
    <lineage>
        <taxon>Eukaryota</taxon>
        <taxon>Viridiplantae</taxon>
        <taxon>Streptophyta</taxon>
        <taxon>Embryophyta</taxon>
        <taxon>Tracheophyta</taxon>
        <taxon>Spermatophyta</taxon>
        <taxon>Magnoliopsida</taxon>
        <taxon>Liliopsida</taxon>
        <taxon>Poales</taxon>
        <taxon>Poaceae</taxon>
        <taxon>PACMAD clade</taxon>
        <taxon>Arundinoideae</taxon>
        <taxon>Arundineae</taxon>
        <taxon>Arundo</taxon>
    </lineage>
</organism>
<evidence type="ECO:0000313" key="2">
    <source>
        <dbReference type="EMBL" id="JAD42328.1"/>
    </source>
</evidence>
<reference evidence="2" key="1">
    <citation type="submission" date="2014-09" db="EMBL/GenBank/DDBJ databases">
        <authorList>
            <person name="Magalhaes I.L.F."/>
            <person name="Oliveira U."/>
            <person name="Santos F.R."/>
            <person name="Vidigal T.H.D.A."/>
            <person name="Brescovit A.D."/>
            <person name="Santos A.J."/>
        </authorList>
    </citation>
    <scope>NUCLEOTIDE SEQUENCE</scope>
    <source>
        <tissue evidence="2">Shoot tissue taken approximately 20 cm above the soil surface</tissue>
    </source>
</reference>
<dbReference type="EMBL" id="GBRH01255567">
    <property type="protein sequence ID" value="JAD42328.1"/>
    <property type="molecule type" value="Transcribed_RNA"/>
</dbReference>
<feature type="compositionally biased region" description="Basic and acidic residues" evidence="1">
    <location>
        <begin position="39"/>
        <end position="55"/>
    </location>
</feature>
<dbReference type="AlphaFoldDB" id="A0A0A8ZX67"/>
<feature type="region of interest" description="Disordered" evidence="1">
    <location>
        <begin position="1"/>
        <end position="77"/>
    </location>
</feature>
<accession>A0A0A8ZX67</accession>
<feature type="compositionally biased region" description="Basic residues" evidence="1">
    <location>
        <begin position="56"/>
        <end position="67"/>
    </location>
</feature>